<evidence type="ECO:0000256" key="1">
    <source>
        <dbReference type="SAM" id="Phobius"/>
    </source>
</evidence>
<name>A0ABT4Y970_METRE</name>
<keyword evidence="1" id="KW-0812">Transmembrane</keyword>
<gene>
    <name evidence="2" type="ORF">NNO07_20315</name>
</gene>
<keyword evidence="1" id="KW-0472">Membrane</keyword>
<organism evidence="2 3">
    <name type="scientific">Metapseudomonas resinovorans</name>
    <name type="common">Pseudomonas resinovorans</name>
    <dbReference type="NCBI Taxonomy" id="53412"/>
    <lineage>
        <taxon>Bacteria</taxon>
        <taxon>Pseudomonadati</taxon>
        <taxon>Pseudomonadota</taxon>
        <taxon>Gammaproteobacteria</taxon>
        <taxon>Pseudomonadales</taxon>
        <taxon>Pseudomonadaceae</taxon>
        <taxon>Metapseudomonas</taxon>
    </lineage>
</organism>
<evidence type="ECO:0008006" key="4">
    <source>
        <dbReference type="Google" id="ProtNLM"/>
    </source>
</evidence>
<dbReference type="Proteomes" id="UP001211689">
    <property type="component" value="Unassembled WGS sequence"/>
</dbReference>
<protein>
    <recommendedName>
        <fullName evidence="4">Tetratricopeptide repeat protein</fullName>
    </recommendedName>
</protein>
<keyword evidence="1" id="KW-1133">Transmembrane helix</keyword>
<reference evidence="2 3" key="1">
    <citation type="submission" date="2022-07" db="EMBL/GenBank/DDBJ databases">
        <title>Genome Analysis of Selected Gammaproteobacteria from Nigerian Food snails.</title>
        <authorList>
            <person name="Okafor A.C."/>
        </authorList>
    </citation>
    <scope>NUCLEOTIDE SEQUENCE [LARGE SCALE GENOMIC DNA]</scope>
    <source>
        <strain evidence="2 3">Awg 2</strain>
    </source>
</reference>
<feature type="transmembrane region" description="Helical" evidence="1">
    <location>
        <begin position="12"/>
        <end position="35"/>
    </location>
</feature>
<dbReference type="EMBL" id="JANEWF010000028">
    <property type="protein sequence ID" value="MDA8485418.1"/>
    <property type="molecule type" value="Genomic_DNA"/>
</dbReference>
<sequence length="62" mass="6768">MSDGNGRSVGGHLNLAVIPAAAHSNLAYMLALFLVERGRAEEALNWMEKAAVELPDNSRIRY</sequence>
<proteinExistence type="predicted"/>
<evidence type="ECO:0000313" key="3">
    <source>
        <dbReference type="Proteomes" id="UP001211689"/>
    </source>
</evidence>
<accession>A0ABT4Y970</accession>
<dbReference type="RefSeq" id="WP_271471759.1">
    <property type="nucleotide sequence ID" value="NZ_JANEWF010000028.1"/>
</dbReference>
<evidence type="ECO:0000313" key="2">
    <source>
        <dbReference type="EMBL" id="MDA8485418.1"/>
    </source>
</evidence>
<comment type="caution">
    <text evidence="2">The sequence shown here is derived from an EMBL/GenBank/DDBJ whole genome shotgun (WGS) entry which is preliminary data.</text>
</comment>
<keyword evidence="3" id="KW-1185">Reference proteome</keyword>